<proteinExistence type="predicted"/>
<feature type="transmembrane region" description="Helical" evidence="1">
    <location>
        <begin position="84"/>
        <end position="104"/>
    </location>
</feature>
<sequence>MLTAVRRIPAAEVLPVLGLLLVGAAALGPQPVLLGVGWLAVVTPRLVAVDLAEHRLPDAIVLPGYPVVLAAVLLQAWATGAPPAAPVLAGLGCGLVLLLLHLAGRMGFGDVKLAPLLGALAAAVLPGGAVLWLVLAFLLGGVGAAVVLIRRGAGARMAFGPPLLLAAWAVLLLG</sequence>
<dbReference type="InterPro" id="IPR000045">
    <property type="entry name" value="Prepilin_IV_endopep_pep"/>
</dbReference>
<keyword evidence="1" id="KW-0812">Transmembrane</keyword>
<reference evidence="4" key="1">
    <citation type="journal article" date="2019" name="Int. J. Syst. Evol. Microbiol.">
        <title>The Global Catalogue of Microorganisms (GCM) 10K type strain sequencing project: providing services to taxonomists for standard genome sequencing and annotation.</title>
        <authorList>
            <consortium name="The Broad Institute Genomics Platform"/>
            <consortium name="The Broad Institute Genome Sequencing Center for Infectious Disease"/>
            <person name="Wu L."/>
            <person name="Ma J."/>
        </authorList>
    </citation>
    <scope>NUCLEOTIDE SEQUENCE [LARGE SCALE GENOMIC DNA]</scope>
    <source>
        <strain evidence="4">JCM 19015</strain>
    </source>
</reference>
<keyword evidence="4" id="KW-1185">Reference proteome</keyword>
<evidence type="ECO:0000259" key="2">
    <source>
        <dbReference type="Pfam" id="PF01478"/>
    </source>
</evidence>
<dbReference type="RefSeq" id="WP_345479197.1">
    <property type="nucleotide sequence ID" value="NZ_BAABLP010000001.1"/>
</dbReference>
<dbReference type="Proteomes" id="UP001500121">
    <property type="component" value="Unassembled WGS sequence"/>
</dbReference>
<keyword evidence="1" id="KW-1133">Transmembrane helix</keyword>
<protein>
    <recommendedName>
        <fullName evidence="2">Prepilin type IV endopeptidase peptidase domain-containing protein</fullName>
    </recommendedName>
</protein>
<dbReference type="Gene3D" id="1.20.120.1220">
    <property type="match status" value="1"/>
</dbReference>
<evidence type="ECO:0000313" key="4">
    <source>
        <dbReference type="Proteomes" id="UP001500121"/>
    </source>
</evidence>
<feature type="domain" description="Prepilin type IV endopeptidase peptidase" evidence="2">
    <location>
        <begin position="46"/>
        <end position="142"/>
    </location>
</feature>
<feature type="transmembrane region" description="Helical" evidence="1">
    <location>
        <begin position="7"/>
        <end position="26"/>
    </location>
</feature>
<accession>A0ABP8YQ23</accession>
<feature type="transmembrane region" description="Helical" evidence="1">
    <location>
        <begin position="116"/>
        <end position="149"/>
    </location>
</feature>
<dbReference type="Pfam" id="PF01478">
    <property type="entry name" value="Peptidase_A24"/>
    <property type="match status" value="1"/>
</dbReference>
<keyword evidence="1" id="KW-0472">Membrane</keyword>
<feature type="transmembrane region" description="Helical" evidence="1">
    <location>
        <begin position="59"/>
        <end position="78"/>
    </location>
</feature>
<comment type="caution">
    <text evidence="3">The sequence shown here is derived from an EMBL/GenBank/DDBJ whole genome shotgun (WGS) entry which is preliminary data.</text>
</comment>
<evidence type="ECO:0000313" key="3">
    <source>
        <dbReference type="EMBL" id="GAA4736596.1"/>
    </source>
</evidence>
<name>A0ABP8YQ23_9MICO</name>
<evidence type="ECO:0000256" key="1">
    <source>
        <dbReference type="SAM" id="Phobius"/>
    </source>
</evidence>
<gene>
    <name evidence="3" type="ORF">GCM10025783_03490</name>
</gene>
<organism evidence="3 4">
    <name type="scientific">Amnibacterium soli</name>
    <dbReference type="NCBI Taxonomy" id="1282736"/>
    <lineage>
        <taxon>Bacteria</taxon>
        <taxon>Bacillati</taxon>
        <taxon>Actinomycetota</taxon>
        <taxon>Actinomycetes</taxon>
        <taxon>Micrococcales</taxon>
        <taxon>Microbacteriaceae</taxon>
        <taxon>Amnibacterium</taxon>
    </lineage>
</organism>
<dbReference type="EMBL" id="BAABLP010000001">
    <property type="protein sequence ID" value="GAA4736596.1"/>
    <property type="molecule type" value="Genomic_DNA"/>
</dbReference>